<dbReference type="InterPro" id="IPR036551">
    <property type="entry name" value="Flavin_trans-like"/>
</dbReference>
<name>A0ABZ2A3U0_STRNV</name>
<sequence length="189" mass="19974">MSQARTPRGVLGVVASAAGGLDSLRTGLVEPALARGWRVAVTLTPTAGRWLRASGEWSRLESLTGLPVRDAPRLPTDPRPHPPVTCYVAAPATANTVAKLALGIADNQALTQLTEALGTPGLPVIVFPHINAAHARHPSWPTHLTHLHRAGAHVIQGPTVWPLHEPAADPPSRELPWAAILRAVDEATN</sequence>
<organism evidence="2 3">
    <name type="scientific">Streptomyces niveus</name>
    <name type="common">Streptomyces spheroides</name>
    <dbReference type="NCBI Taxonomy" id="193462"/>
    <lineage>
        <taxon>Bacteria</taxon>
        <taxon>Bacillati</taxon>
        <taxon>Actinomycetota</taxon>
        <taxon>Actinomycetes</taxon>
        <taxon>Kitasatosporales</taxon>
        <taxon>Streptomycetaceae</taxon>
        <taxon>Streptomyces</taxon>
    </lineage>
</organism>
<evidence type="ECO:0000313" key="2">
    <source>
        <dbReference type="EMBL" id="WUX53352.1"/>
    </source>
</evidence>
<reference evidence="2" key="1">
    <citation type="submission" date="2022-10" db="EMBL/GenBank/DDBJ databases">
        <title>The complete genomes of actinobacterial strains from the NBC collection.</title>
        <authorList>
            <person name="Joergensen T.S."/>
            <person name="Alvarez Arevalo M."/>
            <person name="Sterndorff E.B."/>
            <person name="Faurdal D."/>
            <person name="Vuksanovic O."/>
            <person name="Mourched A.-S."/>
            <person name="Charusanti P."/>
            <person name="Shaw S."/>
            <person name="Blin K."/>
            <person name="Weber T."/>
        </authorList>
    </citation>
    <scope>NUCLEOTIDE SEQUENCE</scope>
    <source>
        <strain evidence="2">NBC_01432</strain>
    </source>
</reference>
<evidence type="ECO:0000313" key="3">
    <source>
        <dbReference type="Proteomes" id="UP001432209"/>
    </source>
</evidence>
<dbReference type="EMBL" id="CP109495">
    <property type="protein sequence ID" value="WUX53352.1"/>
    <property type="molecule type" value="Genomic_DNA"/>
</dbReference>
<dbReference type="InterPro" id="IPR003382">
    <property type="entry name" value="Flavoprotein"/>
</dbReference>
<gene>
    <name evidence="2" type="ORF">OG442_18380</name>
</gene>
<dbReference type="Gene3D" id="3.40.50.1950">
    <property type="entry name" value="Flavin prenyltransferase-like"/>
    <property type="match status" value="1"/>
</dbReference>
<evidence type="ECO:0000259" key="1">
    <source>
        <dbReference type="Pfam" id="PF02441"/>
    </source>
</evidence>
<feature type="domain" description="Flavoprotein" evidence="1">
    <location>
        <begin position="27"/>
        <end position="147"/>
    </location>
</feature>
<accession>A0ABZ2A3U0</accession>
<dbReference type="Proteomes" id="UP001432209">
    <property type="component" value="Chromosome"/>
</dbReference>
<proteinExistence type="predicted"/>
<protein>
    <submittedName>
        <fullName evidence="2">Flavoprotein</fullName>
    </submittedName>
</protein>
<keyword evidence="3" id="KW-1185">Reference proteome</keyword>
<dbReference type="Pfam" id="PF02441">
    <property type="entry name" value="Flavoprotein"/>
    <property type="match status" value="1"/>
</dbReference>
<dbReference type="RefSeq" id="WP_329076955.1">
    <property type="nucleotide sequence ID" value="NZ_CP109495.1"/>
</dbReference>
<dbReference type="SUPFAM" id="SSF52507">
    <property type="entry name" value="Homo-oligomeric flavin-containing Cys decarboxylases, HFCD"/>
    <property type="match status" value="1"/>
</dbReference>